<evidence type="ECO:0000313" key="5">
    <source>
        <dbReference type="Proteomes" id="UP001054902"/>
    </source>
</evidence>
<dbReference type="Pfam" id="PF01823">
    <property type="entry name" value="MACPF"/>
    <property type="match status" value="1"/>
</dbReference>
<keyword evidence="2" id="KW-0732">Signal</keyword>
<keyword evidence="5" id="KW-1185">Reference proteome</keyword>
<evidence type="ECO:0000259" key="3">
    <source>
        <dbReference type="PROSITE" id="PS51412"/>
    </source>
</evidence>
<organism evidence="4 5">
    <name type="scientific">Chaetoceros tenuissimus</name>
    <dbReference type="NCBI Taxonomy" id="426638"/>
    <lineage>
        <taxon>Eukaryota</taxon>
        <taxon>Sar</taxon>
        <taxon>Stramenopiles</taxon>
        <taxon>Ochrophyta</taxon>
        <taxon>Bacillariophyta</taxon>
        <taxon>Coscinodiscophyceae</taxon>
        <taxon>Chaetocerotophycidae</taxon>
        <taxon>Chaetocerotales</taxon>
        <taxon>Chaetocerotaceae</taxon>
        <taxon>Chaetoceros</taxon>
    </lineage>
</organism>
<feature type="signal peptide" evidence="2">
    <location>
        <begin position="1"/>
        <end position="20"/>
    </location>
</feature>
<evidence type="ECO:0000256" key="1">
    <source>
        <dbReference type="SAM" id="MobiDB-lite"/>
    </source>
</evidence>
<sequence>MRATISYLGVLLWLLPIVAASSRHPLPREEKNKSQEDVTRKLVSDTEGMEETVEVGGTGSQSVLLEADGSVSNEDGKKVEWEVVEDEEVAEIETFICSDEPGWVVSPTNHNQAMEPFLNMTCDQLELTVDESGHEEWCNFHRATATGGKSAFEACCFCGGGSHVPVPCSDYPNWTLDPSGSNTIIDCEFVAEQQELCSVMKDVIGYGVSTVQEACCACGGGFRPFLTDYVSIIPLSKDTPMPTLASSSSPTIVPSQMPSKSTKSEKVNPLFPDQLETESPTALNSSSPSIKTDKSSKSDKSNKSNRKLKNEKINAPSPRGKLLLGDPPFESPPKWEDDIPSSMYSRNTEVTPAPSPVTPAPSPVTSAQKKVPDIRDWTTRSGLGESPGINNLEFLGLGYNGLRGNPRGSFTSELDPGFRKRVFSLRQDQSLLSIDTAFTVPIGTDFKYISSCKYDSSSTEISTFTDYVNALSKEADISENSNKASSKSTTKTTNFSLGLSAAFKGGTGSASGSRQTSETDEESKSRSKAFSKSDKTNAFKQQSVEESTISFEARAVCSEFEISFHPGAISNIDICNDDIEMPCRTELLDPIFKKALTNLPTSFSKSNPTDIEKFEKFFATYGTHYVDRVV</sequence>
<feature type="compositionally biased region" description="Pro residues" evidence="1">
    <location>
        <begin position="353"/>
        <end position="362"/>
    </location>
</feature>
<feature type="region of interest" description="Disordered" evidence="1">
    <location>
        <begin position="505"/>
        <end position="534"/>
    </location>
</feature>
<dbReference type="PROSITE" id="PS51412">
    <property type="entry name" value="MACPF_2"/>
    <property type="match status" value="1"/>
</dbReference>
<dbReference type="Proteomes" id="UP001054902">
    <property type="component" value="Unassembled WGS sequence"/>
</dbReference>
<feature type="compositionally biased region" description="Basic and acidic residues" evidence="1">
    <location>
        <begin position="26"/>
        <end position="44"/>
    </location>
</feature>
<feature type="compositionally biased region" description="Polar residues" evidence="1">
    <location>
        <begin position="244"/>
        <end position="261"/>
    </location>
</feature>
<dbReference type="EMBL" id="BLLK01000075">
    <property type="protein sequence ID" value="GFH61750.1"/>
    <property type="molecule type" value="Genomic_DNA"/>
</dbReference>
<gene>
    <name evidence="4" type="ORF">CTEN210_18226</name>
</gene>
<feature type="region of interest" description="Disordered" evidence="1">
    <location>
        <begin position="25"/>
        <end position="49"/>
    </location>
</feature>
<name>A0AAD3DEW9_9STRA</name>
<feature type="compositionally biased region" description="Basic and acidic residues" evidence="1">
    <location>
        <begin position="291"/>
        <end position="312"/>
    </location>
</feature>
<feature type="region of interest" description="Disordered" evidence="1">
    <location>
        <begin position="241"/>
        <end position="371"/>
    </location>
</feature>
<feature type="chain" id="PRO_5042034136" description="MACPF domain-containing protein" evidence="2">
    <location>
        <begin position="21"/>
        <end position="630"/>
    </location>
</feature>
<protein>
    <recommendedName>
        <fullName evidence="3">MACPF domain-containing protein</fullName>
    </recommendedName>
</protein>
<feature type="domain" description="MACPF" evidence="3">
    <location>
        <begin position="378"/>
        <end position="630"/>
    </location>
</feature>
<comment type="caution">
    <text evidence="4">The sequence shown here is derived from an EMBL/GenBank/DDBJ whole genome shotgun (WGS) entry which is preliminary data.</text>
</comment>
<evidence type="ECO:0000313" key="4">
    <source>
        <dbReference type="EMBL" id="GFH61750.1"/>
    </source>
</evidence>
<evidence type="ECO:0000256" key="2">
    <source>
        <dbReference type="SAM" id="SignalP"/>
    </source>
</evidence>
<reference evidence="4 5" key="1">
    <citation type="journal article" date="2021" name="Sci. Rep.">
        <title>The genome of the diatom Chaetoceros tenuissimus carries an ancient integrated fragment of an extant virus.</title>
        <authorList>
            <person name="Hongo Y."/>
            <person name="Kimura K."/>
            <person name="Takaki Y."/>
            <person name="Yoshida Y."/>
            <person name="Baba S."/>
            <person name="Kobayashi G."/>
            <person name="Nagasaki K."/>
            <person name="Hano T."/>
            <person name="Tomaru Y."/>
        </authorList>
    </citation>
    <scope>NUCLEOTIDE SEQUENCE [LARGE SCALE GENOMIC DNA]</scope>
    <source>
        <strain evidence="4 5">NIES-3715</strain>
    </source>
</reference>
<dbReference type="InterPro" id="IPR020864">
    <property type="entry name" value="MACPF"/>
</dbReference>
<dbReference type="AlphaFoldDB" id="A0AAD3DEW9"/>
<accession>A0AAD3DEW9</accession>
<proteinExistence type="predicted"/>